<feature type="coiled-coil region" evidence="4">
    <location>
        <begin position="309"/>
        <end position="336"/>
    </location>
</feature>
<dbReference type="PANTHER" id="PTHR31183">
    <property type="entry name" value="TRICHOPLEIN KERATIN FILAMENT-BINDING PROTEIN FAMILY MEMBER"/>
    <property type="match status" value="1"/>
</dbReference>
<evidence type="ECO:0000256" key="1">
    <source>
        <dbReference type="ARBA" id="ARBA00004245"/>
    </source>
</evidence>
<evidence type="ECO:0000313" key="6">
    <source>
        <dbReference type="Proteomes" id="UP000054359"/>
    </source>
</evidence>
<dbReference type="AlphaFoldDB" id="A0A087UI10"/>
<evidence type="ECO:0000256" key="4">
    <source>
        <dbReference type="SAM" id="Coils"/>
    </source>
</evidence>
<dbReference type="PANTHER" id="PTHR31183:SF2">
    <property type="entry name" value="TRICHOPLEIN KERATIN FILAMENT-BINDING PROTEIN"/>
    <property type="match status" value="1"/>
</dbReference>
<name>A0A087UI10_STEMI</name>
<dbReference type="STRING" id="407821.A0A087UI10"/>
<keyword evidence="4" id="KW-0175">Coiled coil</keyword>
<dbReference type="EMBL" id="KK119891">
    <property type="protein sequence ID" value="KFM76999.1"/>
    <property type="molecule type" value="Genomic_DNA"/>
</dbReference>
<evidence type="ECO:0000313" key="5">
    <source>
        <dbReference type="EMBL" id="KFM76999.1"/>
    </source>
</evidence>
<keyword evidence="6" id="KW-1185">Reference proteome</keyword>
<dbReference type="OMA" id="QNSHYFR"/>
<reference evidence="5 6" key="1">
    <citation type="submission" date="2013-11" db="EMBL/GenBank/DDBJ databases">
        <title>Genome sequencing of Stegodyphus mimosarum.</title>
        <authorList>
            <person name="Bechsgaard J."/>
        </authorList>
    </citation>
    <scope>NUCLEOTIDE SEQUENCE [LARGE SCALE GENOMIC DNA]</scope>
</reference>
<keyword evidence="2" id="KW-0963">Cytoplasm</keyword>
<dbReference type="OrthoDB" id="6431598at2759"/>
<organism evidence="5 6">
    <name type="scientific">Stegodyphus mimosarum</name>
    <name type="common">African social velvet spider</name>
    <dbReference type="NCBI Taxonomy" id="407821"/>
    <lineage>
        <taxon>Eukaryota</taxon>
        <taxon>Metazoa</taxon>
        <taxon>Ecdysozoa</taxon>
        <taxon>Arthropoda</taxon>
        <taxon>Chelicerata</taxon>
        <taxon>Arachnida</taxon>
        <taxon>Araneae</taxon>
        <taxon>Araneomorphae</taxon>
        <taxon>Entelegynae</taxon>
        <taxon>Eresoidea</taxon>
        <taxon>Eresidae</taxon>
        <taxon>Stegodyphus</taxon>
    </lineage>
</organism>
<comment type="subcellular location">
    <subcellularLocation>
        <location evidence="1">Cytoplasm</location>
        <location evidence="1">Cytoskeleton</location>
    </subcellularLocation>
</comment>
<accession>A0A087UI10</accession>
<dbReference type="InterPro" id="IPR043596">
    <property type="entry name" value="CFAP53/TCHP"/>
</dbReference>
<feature type="non-terminal residue" evidence="5">
    <location>
        <position position="362"/>
    </location>
</feature>
<dbReference type="Proteomes" id="UP000054359">
    <property type="component" value="Unassembled WGS sequence"/>
</dbReference>
<gene>
    <name evidence="5" type="ORF">X975_20199</name>
</gene>
<keyword evidence="3" id="KW-0206">Cytoskeleton</keyword>
<feature type="coiled-coil region" evidence="4">
    <location>
        <begin position="68"/>
        <end position="152"/>
    </location>
</feature>
<evidence type="ECO:0000256" key="3">
    <source>
        <dbReference type="ARBA" id="ARBA00023212"/>
    </source>
</evidence>
<sequence length="362" mass="43725">MEELKRLSDKEREKDPWNICRLKEQIEDLQRKRKEGEQNMQKRYMHHLFKSNSCSKETDEELLQKEIAQAWEKRKEELEKLSIEKQEKEREKIKILESEQLKATREAREVEMEQLKEQESWANFIQKKMDDLNAAENETKKLKAEKDILIEHMETLLSLQQRRDLVRDLQRKGFQRIQSMWQPRDKLRRMLNEVQHGLDFDSKLLVSLSEMNSTATEDTALALLNLDSVKETKEKINMQIALEKERELEIQQLYHEEASTLWEKRKEDWYLESVARDQIMNDLFKTLADEINKKLDYNLEQQRKYVHLKETCLKEIDEENEKVRQAKKTLEEKERYFIERAKRLGEELESITAIKCELPARK</sequence>
<protein>
    <submittedName>
        <fullName evidence="5">Trichoplein keratin filament-binding protein</fullName>
    </submittedName>
</protein>
<dbReference type="GO" id="GO:0045095">
    <property type="term" value="C:keratin filament"/>
    <property type="evidence" value="ECO:0007669"/>
    <property type="project" value="TreeGrafter"/>
</dbReference>
<proteinExistence type="predicted"/>
<evidence type="ECO:0000256" key="2">
    <source>
        <dbReference type="ARBA" id="ARBA00022490"/>
    </source>
</evidence>
<keyword evidence="5" id="KW-0416">Keratin</keyword>
<dbReference type="GO" id="GO:0006915">
    <property type="term" value="P:apoptotic process"/>
    <property type="evidence" value="ECO:0007669"/>
    <property type="project" value="TreeGrafter"/>
</dbReference>